<keyword evidence="2" id="KW-0812">Transmembrane</keyword>
<evidence type="ECO:0000256" key="2">
    <source>
        <dbReference type="SAM" id="Phobius"/>
    </source>
</evidence>
<proteinExistence type="predicted"/>
<feature type="transmembrane region" description="Helical" evidence="2">
    <location>
        <begin position="37"/>
        <end position="63"/>
    </location>
</feature>
<reference evidence="3" key="1">
    <citation type="submission" date="2021-10" db="EMBL/GenBank/DDBJ databases">
        <title>De novo Genome Assembly of Clathrus columnatus (Basidiomycota, Fungi) Using Illumina and Nanopore Sequence Data.</title>
        <authorList>
            <person name="Ogiso-Tanaka E."/>
            <person name="Itagaki H."/>
            <person name="Hosoya T."/>
            <person name="Hosaka K."/>
        </authorList>
    </citation>
    <scope>NUCLEOTIDE SEQUENCE</scope>
    <source>
        <strain evidence="3">MO-923</strain>
    </source>
</reference>
<feature type="compositionally biased region" description="Polar residues" evidence="1">
    <location>
        <begin position="169"/>
        <end position="180"/>
    </location>
</feature>
<organism evidence="3 4">
    <name type="scientific">Clathrus columnatus</name>
    <dbReference type="NCBI Taxonomy" id="1419009"/>
    <lineage>
        <taxon>Eukaryota</taxon>
        <taxon>Fungi</taxon>
        <taxon>Dikarya</taxon>
        <taxon>Basidiomycota</taxon>
        <taxon>Agaricomycotina</taxon>
        <taxon>Agaricomycetes</taxon>
        <taxon>Phallomycetidae</taxon>
        <taxon>Phallales</taxon>
        <taxon>Clathraceae</taxon>
        <taxon>Clathrus</taxon>
    </lineage>
</organism>
<keyword evidence="2" id="KW-0472">Membrane</keyword>
<sequence length="300" mass="34156">MNNETLTNSVCRSPNLEPLRCMYSPSRHASSIVSHHIAISSILFFRSIVTTLLDVLGFIGTIYQIWGLWRSKRTLGLQSNKDIVAMLLQQALRRRNMEKSVPNLSDIHLPTLSLPSQGDPAQTQRSVLGRLHESLVAEMAERPDEMDINSNHPSGSEELDVDDLRANDGSDNLQDNGESFSEQEWREKAHEEWCGFWFPIKHHIKQLALTTSIEVAISPELSVPKTKSVILAADGVHWKEVYSDQRRIADSNSMRGGSPMAHQGWFDMQLDDREEQGVKMILYNGDMLFNGYEWLNRLKR</sequence>
<dbReference type="Proteomes" id="UP001050691">
    <property type="component" value="Unassembled WGS sequence"/>
</dbReference>
<evidence type="ECO:0000313" key="4">
    <source>
        <dbReference type="Proteomes" id="UP001050691"/>
    </source>
</evidence>
<keyword evidence="4" id="KW-1185">Reference proteome</keyword>
<dbReference type="EMBL" id="BPWL01000001">
    <property type="protein sequence ID" value="GJJ05877.1"/>
    <property type="molecule type" value="Genomic_DNA"/>
</dbReference>
<name>A0AAV4ZXZ6_9AGAM</name>
<comment type="caution">
    <text evidence="3">The sequence shown here is derived from an EMBL/GenBank/DDBJ whole genome shotgun (WGS) entry which is preliminary data.</text>
</comment>
<protein>
    <submittedName>
        <fullName evidence="3">Uncharacterized protein</fullName>
    </submittedName>
</protein>
<keyword evidence="2" id="KW-1133">Transmembrane helix</keyword>
<feature type="region of interest" description="Disordered" evidence="1">
    <location>
        <begin position="141"/>
        <end position="180"/>
    </location>
</feature>
<evidence type="ECO:0000313" key="3">
    <source>
        <dbReference type="EMBL" id="GJJ05877.1"/>
    </source>
</evidence>
<gene>
    <name evidence="3" type="ORF">Clacol_000064</name>
</gene>
<evidence type="ECO:0000256" key="1">
    <source>
        <dbReference type="SAM" id="MobiDB-lite"/>
    </source>
</evidence>
<dbReference type="AlphaFoldDB" id="A0AAV4ZXZ6"/>
<accession>A0AAV4ZXZ6</accession>